<gene>
    <name evidence="1" type="ORF">LITE_LOCUS2582</name>
</gene>
<organism evidence="1 2">
    <name type="scientific">Linum tenue</name>
    <dbReference type="NCBI Taxonomy" id="586396"/>
    <lineage>
        <taxon>Eukaryota</taxon>
        <taxon>Viridiplantae</taxon>
        <taxon>Streptophyta</taxon>
        <taxon>Embryophyta</taxon>
        <taxon>Tracheophyta</taxon>
        <taxon>Spermatophyta</taxon>
        <taxon>Magnoliopsida</taxon>
        <taxon>eudicotyledons</taxon>
        <taxon>Gunneridae</taxon>
        <taxon>Pentapetalae</taxon>
        <taxon>rosids</taxon>
        <taxon>fabids</taxon>
        <taxon>Malpighiales</taxon>
        <taxon>Linaceae</taxon>
        <taxon>Linum</taxon>
    </lineage>
</organism>
<evidence type="ECO:0008006" key="3">
    <source>
        <dbReference type="Google" id="ProtNLM"/>
    </source>
</evidence>
<dbReference type="GO" id="GO:0000149">
    <property type="term" value="F:SNARE binding"/>
    <property type="evidence" value="ECO:0007669"/>
    <property type="project" value="TreeGrafter"/>
</dbReference>
<dbReference type="EMBL" id="CAMGYJ010000002">
    <property type="protein sequence ID" value="CAI0380256.1"/>
    <property type="molecule type" value="Genomic_DNA"/>
</dbReference>
<keyword evidence="2" id="KW-1185">Reference proteome</keyword>
<dbReference type="GO" id="GO:0005768">
    <property type="term" value="C:endosome"/>
    <property type="evidence" value="ECO:0007669"/>
    <property type="project" value="TreeGrafter"/>
</dbReference>
<proteinExistence type="predicted"/>
<sequence length="195" mass="21117">MESLSDRLQGAAEKAKKEEQRLGAEVRSLLVAGTALSVANKQLEVSCEVLLRSYAGSKLVNPGSLTILGLHLTMLPFTKQAVSLISSYLKVPIRYPVRLGGSHSYIIDPSPSIEPVSSSMGSSSTTSQSNVKPVEFPLFLDGQDTTRAAYAVFLLNKDLEQLLNYIGVKSLGPRHVLANLKELVRTVQSAEFLES</sequence>
<dbReference type="PANTHER" id="PTHR15157:SF24">
    <property type="entry name" value="VACUOLAR PROTEIN SORTING 38"/>
    <property type="match status" value="1"/>
</dbReference>
<dbReference type="GO" id="GO:0035493">
    <property type="term" value="P:SNARE complex assembly"/>
    <property type="evidence" value="ECO:0007669"/>
    <property type="project" value="TreeGrafter"/>
</dbReference>
<comment type="caution">
    <text evidence="1">The sequence shown here is derived from an EMBL/GenBank/DDBJ whole genome shotgun (WGS) entry which is preliminary data.</text>
</comment>
<reference evidence="1" key="1">
    <citation type="submission" date="2022-08" db="EMBL/GenBank/DDBJ databases">
        <authorList>
            <person name="Gutierrez-Valencia J."/>
        </authorList>
    </citation>
    <scope>NUCLEOTIDE SEQUENCE</scope>
</reference>
<dbReference type="Proteomes" id="UP001154282">
    <property type="component" value="Unassembled WGS sequence"/>
</dbReference>
<dbReference type="GO" id="GO:0000323">
    <property type="term" value="C:lytic vacuole"/>
    <property type="evidence" value="ECO:0007669"/>
    <property type="project" value="TreeGrafter"/>
</dbReference>
<evidence type="ECO:0000313" key="2">
    <source>
        <dbReference type="Proteomes" id="UP001154282"/>
    </source>
</evidence>
<protein>
    <recommendedName>
        <fullName evidence="3">UV radiation resistance-associated gene protein</fullName>
    </recommendedName>
</protein>
<dbReference type="PANTHER" id="PTHR15157">
    <property type="entry name" value="UV RADIATION RESISTANCE-ASSOCIATED GENE PROTEIN"/>
    <property type="match status" value="1"/>
</dbReference>
<accession>A0AAV0H4Q1</accession>
<evidence type="ECO:0000313" key="1">
    <source>
        <dbReference type="EMBL" id="CAI0380256.1"/>
    </source>
</evidence>
<name>A0AAV0H4Q1_9ROSI</name>
<dbReference type="AlphaFoldDB" id="A0AAV0H4Q1"/>